<dbReference type="EMBL" id="SUNJ01007993">
    <property type="protein sequence ID" value="TPP61585.1"/>
    <property type="molecule type" value="Genomic_DNA"/>
</dbReference>
<dbReference type="InterPro" id="IPR036028">
    <property type="entry name" value="SH3-like_dom_sf"/>
</dbReference>
<keyword evidence="3" id="KW-1185">Reference proteome</keyword>
<feature type="compositionally biased region" description="Polar residues" evidence="1">
    <location>
        <begin position="71"/>
        <end position="91"/>
    </location>
</feature>
<comment type="caution">
    <text evidence="2">The sequence shown here is derived from an EMBL/GenBank/DDBJ whole genome shotgun (WGS) entry which is preliminary data.</text>
</comment>
<evidence type="ECO:0000256" key="1">
    <source>
        <dbReference type="SAM" id="MobiDB-lite"/>
    </source>
</evidence>
<name>A0A504YM52_FASGI</name>
<evidence type="ECO:0000313" key="3">
    <source>
        <dbReference type="Proteomes" id="UP000316759"/>
    </source>
</evidence>
<dbReference type="AlphaFoldDB" id="A0A504YM52"/>
<feature type="non-terminal residue" evidence="2">
    <location>
        <position position="1"/>
    </location>
</feature>
<evidence type="ECO:0008006" key="4">
    <source>
        <dbReference type="Google" id="ProtNLM"/>
    </source>
</evidence>
<dbReference type="Proteomes" id="UP000316759">
    <property type="component" value="Unassembled WGS sequence"/>
</dbReference>
<protein>
    <recommendedName>
        <fullName evidence="4">SH3 domain-containing protein</fullName>
    </recommendedName>
</protein>
<organism evidence="2 3">
    <name type="scientific">Fasciola gigantica</name>
    <name type="common">Giant liver fluke</name>
    <dbReference type="NCBI Taxonomy" id="46835"/>
    <lineage>
        <taxon>Eukaryota</taxon>
        <taxon>Metazoa</taxon>
        <taxon>Spiralia</taxon>
        <taxon>Lophotrochozoa</taxon>
        <taxon>Platyhelminthes</taxon>
        <taxon>Trematoda</taxon>
        <taxon>Digenea</taxon>
        <taxon>Plagiorchiida</taxon>
        <taxon>Echinostomata</taxon>
        <taxon>Echinostomatoidea</taxon>
        <taxon>Fasciolidae</taxon>
        <taxon>Fasciola</taxon>
    </lineage>
</organism>
<dbReference type="SUPFAM" id="SSF50044">
    <property type="entry name" value="SH3-domain"/>
    <property type="match status" value="1"/>
</dbReference>
<feature type="region of interest" description="Disordered" evidence="1">
    <location>
        <begin position="64"/>
        <end position="118"/>
    </location>
</feature>
<evidence type="ECO:0000313" key="2">
    <source>
        <dbReference type="EMBL" id="TPP61585.1"/>
    </source>
</evidence>
<accession>A0A504YM52</accession>
<sequence length="118" mass="13267">DGFESCYLPFNEGEKFYALAPSPTEDTSDWLRVLRFRTYESGYVPTAYVEQQHYTQPVILPIGAHTDEEPSSQTSNRTIRVNSRLSQSPTSCIRVAKGPRMPAPGCRRIPGATRDTEL</sequence>
<reference evidence="2 3" key="1">
    <citation type="submission" date="2019-04" db="EMBL/GenBank/DDBJ databases">
        <title>Annotation for the trematode Fasciola gigantica.</title>
        <authorList>
            <person name="Choi Y.-J."/>
        </authorList>
    </citation>
    <scope>NUCLEOTIDE SEQUENCE [LARGE SCALE GENOMIC DNA]</scope>
    <source>
        <strain evidence="2">Uganda_cow_1</strain>
    </source>
</reference>
<proteinExistence type="predicted"/>
<dbReference type="Gene3D" id="2.30.30.40">
    <property type="entry name" value="SH3 Domains"/>
    <property type="match status" value="1"/>
</dbReference>
<dbReference type="STRING" id="46835.A0A504YM52"/>
<gene>
    <name evidence="2" type="ORF">FGIG_04845</name>
</gene>